<dbReference type="GO" id="GO:0004803">
    <property type="term" value="F:transposase activity"/>
    <property type="evidence" value="ECO:0007669"/>
    <property type="project" value="InterPro"/>
</dbReference>
<dbReference type="EMBL" id="AP011792">
    <property type="protein sequence ID" value="BAL58065.1"/>
    <property type="molecule type" value="Genomic_DNA"/>
</dbReference>
<dbReference type="InterPro" id="IPR052715">
    <property type="entry name" value="RAYT_transposase"/>
</dbReference>
<feature type="domain" description="Transposase IS200-like" evidence="1">
    <location>
        <begin position="22"/>
        <end position="179"/>
    </location>
</feature>
<dbReference type="PANTHER" id="PTHR36966:SF1">
    <property type="entry name" value="REP-ASSOCIATED TYROSINE TRANSPOSASE"/>
    <property type="match status" value="1"/>
</dbReference>
<dbReference type="Gene3D" id="3.30.70.1290">
    <property type="entry name" value="Transposase IS200-like"/>
    <property type="match status" value="1"/>
</dbReference>
<gene>
    <name evidence="2" type="ORF">HGMM_F54B02C30</name>
</gene>
<dbReference type="AlphaFoldDB" id="H5SPH9"/>
<protein>
    <submittedName>
        <fullName evidence="2">Hypothetical conserved protein</fullName>
    </submittedName>
</protein>
<organism evidence="2">
    <name type="scientific">uncultured Chloroflexota bacterium</name>
    <dbReference type="NCBI Taxonomy" id="166587"/>
    <lineage>
        <taxon>Bacteria</taxon>
        <taxon>Bacillati</taxon>
        <taxon>Chloroflexota</taxon>
        <taxon>environmental samples</taxon>
    </lineage>
</organism>
<evidence type="ECO:0000259" key="1">
    <source>
        <dbReference type="SMART" id="SM01321"/>
    </source>
</evidence>
<dbReference type="InterPro" id="IPR036515">
    <property type="entry name" value="Transposase_17_sf"/>
</dbReference>
<dbReference type="InterPro" id="IPR002686">
    <property type="entry name" value="Transposase_17"/>
</dbReference>
<reference evidence="2" key="1">
    <citation type="journal article" date="2005" name="Environ. Microbiol.">
        <title>Genetic and functional properties of uncultivated thermophilic crenarchaeotes from a subsurface gold mine as revealed by analysis of genome fragments.</title>
        <authorList>
            <person name="Nunoura T."/>
            <person name="Hirayama H."/>
            <person name="Takami H."/>
            <person name="Oida H."/>
            <person name="Nishi S."/>
            <person name="Shimamura S."/>
            <person name="Suzuki Y."/>
            <person name="Inagaki F."/>
            <person name="Takai K."/>
            <person name="Nealson K.H."/>
            <person name="Horikoshi K."/>
        </authorList>
    </citation>
    <scope>NUCLEOTIDE SEQUENCE</scope>
</reference>
<accession>H5SPH9</accession>
<proteinExistence type="predicted"/>
<dbReference type="GO" id="GO:0006313">
    <property type="term" value="P:DNA transposition"/>
    <property type="evidence" value="ECO:0007669"/>
    <property type="project" value="InterPro"/>
</dbReference>
<name>H5SPH9_9CHLR</name>
<dbReference type="PANTHER" id="PTHR36966">
    <property type="entry name" value="REP-ASSOCIATED TYROSINE TRANSPOSASE"/>
    <property type="match status" value="1"/>
</dbReference>
<dbReference type="GO" id="GO:0043565">
    <property type="term" value="F:sequence-specific DNA binding"/>
    <property type="evidence" value="ECO:0007669"/>
    <property type="project" value="TreeGrafter"/>
</dbReference>
<dbReference type="SMART" id="SM01321">
    <property type="entry name" value="Y1_Tnp"/>
    <property type="match status" value="1"/>
</dbReference>
<sequence length="211" mass="24674">MSPYDPARHHRRSIRLKGYDYTQPGAYFITIVTHERAHLFGAVVDGVMRLNAWGEIVREEWFKTAQIRPYVRLYDEEFVVMPNHVHGIIWIVDDDVGARRRRCRGTAPPCPDPDHVEQFGKPVPGSIPTIVRAFKSAVTHRINALQNTPGAPVWQRNYYEHIIRDERALHAIRQYIIENPLRWHLDTHNPERTAEDPLAREIWTHLAEEQP</sequence>
<reference evidence="2" key="2">
    <citation type="journal article" date="2012" name="PLoS ONE">
        <title>A Deeply Branching Thermophilic Bacterium with an Ancient Acetyl-CoA Pathway Dominates a Subsurface Ecosystem.</title>
        <authorList>
            <person name="Takami H."/>
            <person name="Noguchi H."/>
            <person name="Takaki Y."/>
            <person name="Uchiyama I."/>
            <person name="Toyoda A."/>
            <person name="Nishi S."/>
            <person name="Chee G.-J."/>
            <person name="Arai W."/>
            <person name="Nunoura T."/>
            <person name="Itoh T."/>
            <person name="Hattori M."/>
            <person name="Takai K."/>
        </authorList>
    </citation>
    <scope>NUCLEOTIDE SEQUENCE</scope>
</reference>
<evidence type="ECO:0000313" key="2">
    <source>
        <dbReference type="EMBL" id="BAL58065.1"/>
    </source>
</evidence>
<dbReference type="SUPFAM" id="SSF143422">
    <property type="entry name" value="Transposase IS200-like"/>
    <property type="match status" value="1"/>
</dbReference>